<evidence type="ECO:0008006" key="3">
    <source>
        <dbReference type="Google" id="ProtNLM"/>
    </source>
</evidence>
<reference evidence="2" key="1">
    <citation type="journal article" date="2019" name="Int. J. Syst. Evol. Microbiol.">
        <title>The Global Catalogue of Microorganisms (GCM) 10K type strain sequencing project: providing services to taxonomists for standard genome sequencing and annotation.</title>
        <authorList>
            <consortium name="The Broad Institute Genomics Platform"/>
            <consortium name="The Broad Institute Genome Sequencing Center for Infectious Disease"/>
            <person name="Wu L."/>
            <person name="Ma J."/>
        </authorList>
    </citation>
    <scope>NUCLEOTIDE SEQUENCE [LARGE SCALE GENOMIC DNA]</scope>
    <source>
        <strain evidence="2">JCM 18542</strain>
    </source>
</reference>
<sequence length="180" mass="18151">MKSPYKWGLAGALVLLLGFVSIQQTGALWSDSEALPGAVITTGTLDISAGAEGQAAFDLSDFAKPDMAPGDAATKPLKIFNSGDVGMQYRLADVALTGQGAVGVPPLDLTIVQVGSDADCTAGAPAGEQLYAGGMADATTLLRTLAPGADEVLCLTATLGSDPQTGQSATAEFTFDAQQV</sequence>
<keyword evidence="2" id="KW-1185">Reference proteome</keyword>
<evidence type="ECO:0000313" key="2">
    <source>
        <dbReference type="Proteomes" id="UP001500839"/>
    </source>
</evidence>
<dbReference type="Proteomes" id="UP001500839">
    <property type="component" value="Unassembled WGS sequence"/>
</dbReference>
<accession>A0ABP9C8D4</accession>
<dbReference type="RefSeq" id="WP_200172125.1">
    <property type="nucleotide sequence ID" value="NZ_BAABKQ010000001.1"/>
</dbReference>
<gene>
    <name evidence="1" type="ORF">GCM10023353_06440</name>
</gene>
<name>A0ABP9C8D4_9ACTN</name>
<comment type="caution">
    <text evidence="1">The sequence shown here is derived from an EMBL/GenBank/DDBJ whole genome shotgun (WGS) entry which is preliminary data.</text>
</comment>
<evidence type="ECO:0000313" key="1">
    <source>
        <dbReference type="EMBL" id="GAA4806077.1"/>
    </source>
</evidence>
<organism evidence="1 2">
    <name type="scientific">Tomitella cavernea</name>
    <dbReference type="NCBI Taxonomy" id="1387982"/>
    <lineage>
        <taxon>Bacteria</taxon>
        <taxon>Bacillati</taxon>
        <taxon>Actinomycetota</taxon>
        <taxon>Actinomycetes</taxon>
        <taxon>Mycobacteriales</taxon>
        <taxon>Tomitella</taxon>
    </lineage>
</organism>
<protein>
    <recommendedName>
        <fullName evidence="3">SipW-cognate class signal peptide</fullName>
    </recommendedName>
</protein>
<dbReference type="EMBL" id="BAABKQ010000001">
    <property type="protein sequence ID" value="GAA4806077.1"/>
    <property type="molecule type" value="Genomic_DNA"/>
</dbReference>
<proteinExistence type="predicted"/>